<dbReference type="InterPro" id="IPR051269">
    <property type="entry name" value="Fe-S_cluster_ET"/>
</dbReference>
<evidence type="ECO:0000256" key="5">
    <source>
        <dbReference type="ARBA" id="ARBA00023004"/>
    </source>
</evidence>
<dbReference type="Gene3D" id="3.30.70.20">
    <property type="match status" value="1"/>
</dbReference>
<organism evidence="8 9">
    <name type="scientific">Actinomadura vinacea</name>
    <dbReference type="NCBI Taxonomy" id="115336"/>
    <lineage>
        <taxon>Bacteria</taxon>
        <taxon>Bacillati</taxon>
        <taxon>Actinomycetota</taxon>
        <taxon>Actinomycetes</taxon>
        <taxon>Streptosporangiales</taxon>
        <taxon>Thermomonosporaceae</taxon>
        <taxon>Actinomadura</taxon>
    </lineage>
</organism>
<gene>
    <name evidence="8" type="ORF">GCM10010191_85980</name>
</gene>
<keyword evidence="5" id="KW-0408">Iron</keyword>
<dbReference type="Pfam" id="PF13459">
    <property type="entry name" value="Fer4_15"/>
    <property type="match status" value="1"/>
</dbReference>
<accession>A0ABN3KA65</accession>
<dbReference type="PANTHER" id="PTHR36923:SF3">
    <property type="entry name" value="FERREDOXIN"/>
    <property type="match status" value="1"/>
</dbReference>
<name>A0ABN3KA65_9ACTN</name>
<evidence type="ECO:0000256" key="1">
    <source>
        <dbReference type="ARBA" id="ARBA00001927"/>
    </source>
</evidence>
<dbReference type="EMBL" id="BAAARW010000039">
    <property type="protein sequence ID" value="GAA2453995.1"/>
    <property type="molecule type" value="Genomic_DNA"/>
</dbReference>
<keyword evidence="6" id="KW-0411">Iron-sulfur</keyword>
<keyword evidence="2" id="KW-0813">Transport</keyword>
<evidence type="ECO:0000256" key="3">
    <source>
        <dbReference type="ARBA" id="ARBA00022723"/>
    </source>
</evidence>
<keyword evidence="4" id="KW-0249">Electron transport</keyword>
<dbReference type="PANTHER" id="PTHR36923">
    <property type="entry name" value="FERREDOXIN"/>
    <property type="match status" value="1"/>
</dbReference>
<keyword evidence="7" id="KW-0003">3Fe-4S</keyword>
<keyword evidence="9" id="KW-1185">Reference proteome</keyword>
<evidence type="ECO:0000313" key="8">
    <source>
        <dbReference type="EMBL" id="GAA2453995.1"/>
    </source>
</evidence>
<sequence length="66" mass="7157">MKVRIDPERCQGHGRCYDLAPGLFVDDEEGYGTVLGDGAVPPGKERDARRAAANCPERAIDVLEEA</sequence>
<keyword evidence="3" id="KW-0479">Metal-binding</keyword>
<evidence type="ECO:0000256" key="4">
    <source>
        <dbReference type="ARBA" id="ARBA00022982"/>
    </source>
</evidence>
<protein>
    <submittedName>
        <fullName evidence="8">Ferredoxin</fullName>
    </submittedName>
</protein>
<dbReference type="RefSeq" id="WP_344597276.1">
    <property type="nucleotide sequence ID" value="NZ_BAAARW010000039.1"/>
</dbReference>
<dbReference type="Proteomes" id="UP001501231">
    <property type="component" value="Unassembled WGS sequence"/>
</dbReference>
<evidence type="ECO:0000256" key="6">
    <source>
        <dbReference type="ARBA" id="ARBA00023014"/>
    </source>
</evidence>
<reference evidence="8 9" key="1">
    <citation type="journal article" date="2019" name="Int. J. Syst. Evol. Microbiol.">
        <title>The Global Catalogue of Microorganisms (GCM) 10K type strain sequencing project: providing services to taxonomists for standard genome sequencing and annotation.</title>
        <authorList>
            <consortium name="The Broad Institute Genomics Platform"/>
            <consortium name="The Broad Institute Genome Sequencing Center for Infectious Disease"/>
            <person name="Wu L."/>
            <person name="Ma J."/>
        </authorList>
    </citation>
    <scope>NUCLEOTIDE SEQUENCE [LARGE SCALE GENOMIC DNA]</scope>
    <source>
        <strain evidence="8 9">JCM 3325</strain>
    </source>
</reference>
<comment type="caution">
    <text evidence="8">The sequence shown here is derived from an EMBL/GenBank/DDBJ whole genome shotgun (WGS) entry which is preliminary data.</text>
</comment>
<evidence type="ECO:0000313" key="9">
    <source>
        <dbReference type="Proteomes" id="UP001501231"/>
    </source>
</evidence>
<evidence type="ECO:0000256" key="2">
    <source>
        <dbReference type="ARBA" id="ARBA00022448"/>
    </source>
</evidence>
<proteinExistence type="predicted"/>
<comment type="cofactor">
    <cofactor evidence="1">
        <name>[3Fe-4S] cluster</name>
        <dbReference type="ChEBI" id="CHEBI:21137"/>
    </cofactor>
</comment>
<dbReference type="SUPFAM" id="SSF54862">
    <property type="entry name" value="4Fe-4S ferredoxins"/>
    <property type="match status" value="1"/>
</dbReference>
<evidence type="ECO:0000256" key="7">
    <source>
        <dbReference type="ARBA" id="ARBA00023291"/>
    </source>
</evidence>